<comment type="similarity">
    <text evidence="6">Belongs to the NhaA Na(+)/H(+) (TC 2.A.33) antiporter family.</text>
</comment>
<keyword evidence="2 6" id="KW-1003">Cell membrane</keyword>
<dbReference type="EMBL" id="DXCC01000017">
    <property type="protein sequence ID" value="HIZ15344.1"/>
    <property type="molecule type" value="Genomic_DNA"/>
</dbReference>
<comment type="catalytic activity">
    <reaction evidence="6">
        <text>Na(+)(in) + 2 H(+)(out) = Na(+)(out) + 2 H(+)(in)</text>
        <dbReference type="Rhea" id="RHEA:29251"/>
        <dbReference type="ChEBI" id="CHEBI:15378"/>
        <dbReference type="ChEBI" id="CHEBI:29101"/>
    </reaction>
</comment>
<feature type="transmembrane region" description="Helical" evidence="6">
    <location>
        <begin position="350"/>
        <end position="372"/>
    </location>
</feature>
<comment type="caution">
    <text evidence="7">The sequence shown here is derived from an EMBL/GenBank/DDBJ whole genome shotgun (WGS) entry which is preliminary data.</text>
</comment>
<keyword evidence="6" id="KW-0813">Transport</keyword>
<sequence>MSWTIGYGFKRRSYILYHNSRHFFGTQWAGGVVLLFFVVVAMLLANLPFTAEFYHDLLEAPVGVKVGRFDLHFNVEKFVNDGLMMIFFFSVGLEIKREIVSGHLSTVQKAILPVAGALGGMIMPAIIYTLFNHGTPYAHGWGIPMATDIAFAIAIMSIVGKKVPVGMKVFLTALAVADDLGSILVIAIFYGTTIHFDLLALAALVLVVAWLLNKLKVSGLLVYVCIGVVLWLLFYHSGIHATIAGVLLAMFVPSKPKYNKKYFLNKVRFLMDDFVRKDREVAVTENEEQMADLYRIRHIALDSASLSQRFEHMLSPWVNFFIMPLFALVNAGVPVESLEDLNVLASTQGLGIVFGLWIGKPLGIILMSWLFVKTRLAEMPEGVHWGMFAAVACLGGIGFTMSIFMDTLAFAAQPHFIAEGKIAVLIGSVIAAVTGLIAVHFAHKAAVRRGTGAATDAAM</sequence>
<keyword evidence="4 6" id="KW-1133">Transmembrane helix</keyword>
<name>A0A9D2ILI5_9BACT</name>
<proteinExistence type="inferred from homology"/>
<keyword evidence="3 6" id="KW-0812">Transmembrane</keyword>
<evidence type="ECO:0000313" key="8">
    <source>
        <dbReference type="Proteomes" id="UP000824014"/>
    </source>
</evidence>
<reference evidence="7" key="1">
    <citation type="journal article" date="2021" name="PeerJ">
        <title>Extensive microbial diversity within the chicken gut microbiome revealed by metagenomics and culture.</title>
        <authorList>
            <person name="Gilroy R."/>
            <person name="Ravi A."/>
            <person name="Getino M."/>
            <person name="Pursley I."/>
            <person name="Horton D.L."/>
            <person name="Alikhan N.F."/>
            <person name="Baker D."/>
            <person name="Gharbi K."/>
            <person name="Hall N."/>
            <person name="Watson M."/>
            <person name="Adriaenssens E.M."/>
            <person name="Foster-Nyarko E."/>
            <person name="Jarju S."/>
            <person name="Secka A."/>
            <person name="Antonio M."/>
            <person name="Oren A."/>
            <person name="Chaudhuri R.R."/>
            <person name="La Ragione R."/>
            <person name="Hildebrand F."/>
            <person name="Pallen M.J."/>
        </authorList>
    </citation>
    <scope>NUCLEOTIDE SEQUENCE</scope>
    <source>
        <strain evidence="7">ChiHjej11B10-19426</strain>
    </source>
</reference>
<evidence type="ECO:0000256" key="6">
    <source>
        <dbReference type="HAMAP-Rule" id="MF_01844"/>
    </source>
</evidence>
<dbReference type="GO" id="GO:0015385">
    <property type="term" value="F:sodium:proton antiporter activity"/>
    <property type="evidence" value="ECO:0007669"/>
    <property type="project" value="UniProtKB-UniRule"/>
</dbReference>
<comment type="subcellular location">
    <subcellularLocation>
        <location evidence="1">Cell inner membrane</location>
        <topology evidence="1">Multi-pass membrane protein</topology>
    </subcellularLocation>
    <subcellularLocation>
        <location evidence="6">Cell membrane</location>
        <topology evidence="6">Multi-pass membrane protein</topology>
    </subcellularLocation>
</comment>
<feature type="transmembrane region" description="Helical" evidence="6">
    <location>
        <begin position="170"/>
        <end position="190"/>
    </location>
</feature>
<dbReference type="InterPro" id="IPR023171">
    <property type="entry name" value="Na/H_antiporter_dom_sf"/>
</dbReference>
<reference evidence="7" key="2">
    <citation type="submission" date="2021-04" db="EMBL/GenBank/DDBJ databases">
        <authorList>
            <person name="Gilroy R."/>
        </authorList>
    </citation>
    <scope>NUCLEOTIDE SEQUENCE</scope>
    <source>
        <strain evidence="7">ChiHjej11B10-19426</strain>
    </source>
</reference>
<evidence type="ECO:0000313" key="7">
    <source>
        <dbReference type="EMBL" id="HIZ15344.1"/>
    </source>
</evidence>
<dbReference type="Proteomes" id="UP000824014">
    <property type="component" value="Unassembled WGS sequence"/>
</dbReference>
<feature type="transmembrane region" description="Helical" evidence="6">
    <location>
        <begin position="21"/>
        <end position="45"/>
    </location>
</feature>
<feature type="transmembrane region" description="Helical" evidence="6">
    <location>
        <begin position="384"/>
        <end position="410"/>
    </location>
</feature>
<dbReference type="GO" id="GO:0005886">
    <property type="term" value="C:plasma membrane"/>
    <property type="evidence" value="ECO:0007669"/>
    <property type="project" value="UniProtKB-SubCell"/>
</dbReference>
<dbReference type="InterPro" id="IPR004670">
    <property type="entry name" value="NhaA"/>
</dbReference>
<keyword evidence="5 6" id="KW-0472">Membrane</keyword>
<evidence type="ECO:0000256" key="1">
    <source>
        <dbReference type="ARBA" id="ARBA00004429"/>
    </source>
</evidence>
<evidence type="ECO:0000256" key="4">
    <source>
        <dbReference type="ARBA" id="ARBA00022989"/>
    </source>
</evidence>
<comment type="function">
    <text evidence="6">Na(+)/H(+) antiporter that extrudes sodium in exchange for external protons.</text>
</comment>
<feature type="transmembrane region" description="Helical" evidence="6">
    <location>
        <begin position="317"/>
        <end position="338"/>
    </location>
</feature>
<keyword evidence="6" id="KW-0050">Antiport</keyword>
<evidence type="ECO:0000256" key="3">
    <source>
        <dbReference type="ARBA" id="ARBA00022692"/>
    </source>
</evidence>
<accession>A0A9D2ILI5</accession>
<dbReference type="PANTHER" id="PTHR30341:SF0">
    <property type="entry name" value="NA(+)_H(+) ANTIPORTER NHAA"/>
    <property type="match status" value="1"/>
</dbReference>
<dbReference type="GO" id="GO:0006885">
    <property type="term" value="P:regulation of pH"/>
    <property type="evidence" value="ECO:0007669"/>
    <property type="project" value="UniProtKB-UniRule"/>
</dbReference>
<keyword evidence="6" id="KW-0406">Ion transport</keyword>
<keyword evidence="6" id="KW-0739">Sodium transport</keyword>
<feature type="transmembrane region" description="Helical" evidence="6">
    <location>
        <begin position="422"/>
        <end position="442"/>
    </location>
</feature>
<gene>
    <name evidence="6 7" type="primary">nhaA</name>
    <name evidence="7" type="ORF">H9816_05495</name>
</gene>
<dbReference type="HAMAP" id="MF_01844">
    <property type="entry name" value="NhaA"/>
    <property type="match status" value="1"/>
</dbReference>
<evidence type="ECO:0000256" key="5">
    <source>
        <dbReference type="ARBA" id="ARBA00023136"/>
    </source>
</evidence>
<feature type="transmembrane region" description="Helical" evidence="6">
    <location>
        <begin position="220"/>
        <end position="252"/>
    </location>
</feature>
<organism evidence="7 8">
    <name type="scientific">Candidatus Tidjanibacter faecipullorum</name>
    <dbReference type="NCBI Taxonomy" id="2838766"/>
    <lineage>
        <taxon>Bacteria</taxon>
        <taxon>Pseudomonadati</taxon>
        <taxon>Bacteroidota</taxon>
        <taxon>Bacteroidia</taxon>
        <taxon>Bacteroidales</taxon>
        <taxon>Rikenellaceae</taxon>
        <taxon>Tidjanibacter</taxon>
    </lineage>
</organism>
<dbReference type="AlphaFoldDB" id="A0A9D2ILI5"/>
<dbReference type="Pfam" id="PF06965">
    <property type="entry name" value="Na_H_antiport_1"/>
    <property type="match status" value="1"/>
</dbReference>
<feature type="transmembrane region" description="Helical" evidence="6">
    <location>
        <begin position="137"/>
        <end position="158"/>
    </location>
</feature>
<dbReference type="PANTHER" id="PTHR30341">
    <property type="entry name" value="SODIUM ION/PROTON ANTIPORTER NHAA-RELATED"/>
    <property type="match status" value="1"/>
</dbReference>
<keyword evidence="6" id="KW-0915">Sodium</keyword>
<dbReference type="NCBIfam" id="TIGR00773">
    <property type="entry name" value="NhaA"/>
    <property type="match status" value="1"/>
</dbReference>
<feature type="transmembrane region" description="Helical" evidence="6">
    <location>
        <begin position="196"/>
        <end position="213"/>
    </location>
</feature>
<evidence type="ECO:0000256" key="2">
    <source>
        <dbReference type="ARBA" id="ARBA00022475"/>
    </source>
</evidence>
<protein>
    <recommendedName>
        <fullName evidence="6">Na(+)/H(+) antiporter NhaA</fullName>
    </recommendedName>
    <alternativeName>
        <fullName evidence="6">Sodium/proton antiporter NhaA</fullName>
    </alternativeName>
</protein>
<dbReference type="Gene3D" id="1.20.1530.10">
    <property type="entry name" value="Na+/H+ antiporter like domain"/>
    <property type="match status" value="1"/>
</dbReference>
<feature type="transmembrane region" description="Helical" evidence="6">
    <location>
        <begin position="107"/>
        <end position="131"/>
    </location>
</feature>